<dbReference type="Proteomes" id="UP001367508">
    <property type="component" value="Unassembled WGS sequence"/>
</dbReference>
<name>A0AAN9QBT9_CANGL</name>
<protein>
    <submittedName>
        <fullName evidence="2">Uncharacterized protein</fullName>
    </submittedName>
</protein>
<accession>A0AAN9QBT9</accession>
<feature type="region of interest" description="Disordered" evidence="1">
    <location>
        <begin position="64"/>
        <end position="110"/>
    </location>
</feature>
<feature type="compositionally biased region" description="Polar residues" evidence="1">
    <location>
        <begin position="82"/>
        <end position="98"/>
    </location>
</feature>
<dbReference type="AlphaFoldDB" id="A0AAN9QBT9"/>
<evidence type="ECO:0000313" key="3">
    <source>
        <dbReference type="Proteomes" id="UP001367508"/>
    </source>
</evidence>
<dbReference type="EMBL" id="JAYMYQ010000005">
    <property type="protein sequence ID" value="KAK7329239.1"/>
    <property type="molecule type" value="Genomic_DNA"/>
</dbReference>
<evidence type="ECO:0000256" key="1">
    <source>
        <dbReference type="SAM" id="MobiDB-lite"/>
    </source>
</evidence>
<sequence length="110" mass="12168">MYGGYILPKVFQGLVSGESQIFKERGVFLRVHDDQISSSFQLGFFAQRRTRGNALGHTSGLQAARELNLGPRPPSFSGRLSVRSSPKNVHTSSKSSLVRSELAYPPYPQE</sequence>
<organism evidence="2 3">
    <name type="scientific">Canavalia gladiata</name>
    <name type="common">Sword bean</name>
    <name type="synonym">Dolichos gladiatus</name>
    <dbReference type="NCBI Taxonomy" id="3824"/>
    <lineage>
        <taxon>Eukaryota</taxon>
        <taxon>Viridiplantae</taxon>
        <taxon>Streptophyta</taxon>
        <taxon>Embryophyta</taxon>
        <taxon>Tracheophyta</taxon>
        <taxon>Spermatophyta</taxon>
        <taxon>Magnoliopsida</taxon>
        <taxon>eudicotyledons</taxon>
        <taxon>Gunneridae</taxon>
        <taxon>Pentapetalae</taxon>
        <taxon>rosids</taxon>
        <taxon>fabids</taxon>
        <taxon>Fabales</taxon>
        <taxon>Fabaceae</taxon>
        <taxon>Papilionoideae</taxon>
        <taxon>50 kb inversion clade</taxon>
        <taxon>NPAAA clade</taxon>
        <taxon>indigoferoid/millettioid clade</taxon>
        <taxon>Phaseoleae</taxon>
        <taxon>Canavalia</taxon>
    </lineage>
</organism>
<proteinExistence type="predicted"/>
<reference evidence="2 3" key="1">
    <citation type="submission" date="2024-01" db="EMBL/GenBank/DDBJ databases">
        <title>The genomes of 5 underutilized Papilionoideae crops provide insights into root nodulation and disease resistanc.</title>
        <authorList>
            <person name="Jiang F."/>
        </authorList>
    </citation>
    <scope>NUCLEOTIDE SEQUENCE [LARGE SCALE GENOMIC DNA]</scope>
    <source>
        <strain evidence="2">LVBAO_FW01</strain>
        <tissue evidence="2">Leaves</tissue>
    </source>
</reference>
<evidence type="ECO:0000313" key="2">
    <source>
        <dbReference type="EMBL" id="KAK7329239.1"/>
    </source>
</evidence>
<gene>
    <name evidence="2" type="ORF">VNO77_23391</name>
</gene>
<comment type="caution">
    <text evidence="2">The sequence shown here is derived from an EMBL/GenBank/DDBJ whole genome shotgun (WGS) entry which is preliminary data.</text>
</comment>
<keyword evidence="3" id="KW-1185">Reference proteome</keyword>